<reference evidence="1 2" key="1">
    <citation type="submission" date="2010-04" db="EMBL/GenBank/DDBJ databases">
        <authorList>
            <person name="Qin X."/>
            <person name="Bachman B."/>
            <person name="Battles P."/>
            <person name="Bell A."/>
            <person name="Bess C."/>
            <person name="Bickham C."/>
            <person name="Chaboub L."/>
            <person name="Chen D."/>
            <person name="Coyle M."/>
            <person name="Deiros D.R."/>
            <person name="Dinh H."/>
            <person name="Forbes L."/>
            <person name="Fowler G."/>
            <person name="Francisco L."/>
            <person name="Fu Q."/>
            <person name="Gubbala S."/>
            <person name="Hale W."/>
            <person name="Han Y."/>
            <person name="Hemphill L."/>
            <person name="Highlander S.K."/>
            <person name="Hirani K."/>
            <person name="Hogues M."/>
            <person name="Jackson L."/>
            <person name="Jakkamsetti A."/>
            <person name="Javaid M."/>
            <person name="Jiang H."/>
            <person name="Korchina V."/>
            <person name="Kovar C."/>
            <person name="Lara F."/>
            <person name="Lee S."/>
            <person name="Mata R."/>
            <person name="Mathew T."/>
            <person name="Moen C."/>
            <person name="Morales K."/>
            <person name="Munidasa M."/>
            <person name="Nazareth L."/>
            <person name="Ngo R."/>
            <person name="Nguyen L."/>
            <person name="Okwuonu G."/>
            <person name="Ongeri F."/>
            <person name="Patil S."/>
            <person name="Petrosino J."/>
            <person name="Pham C."/>
            <person name="Pham P."/>
            <person name="Pu L.-L."/>
            <person name="Puazo M."/>
            <person name="Raj R."/>
            <person name="Reid J."/>
            <person name="Rouhana J."/>
            <person name="Saada N."/>
            <person name="Shang Y."/>
            <person name="Simmons D."/>
            <person name="Thornton R."/>
            <person name="Warren J."/>
            <person name="Weissenberger G."/>
            <person name="Zhang J."/>
            <person name="Zhang L."/>
            <person name="Zhou C."/>
            <person name="Zhu D."/>
            <person name="Muzny D."/>
            <person name="Worley K."/>
            <person name="Gibbs R."/>
        </authorList>
    </citation>
    <scope>NUCLEOTIDE SEQUENCE [LARGE SCALE GENOMIC DNA]</scope>
    <source>
        <strain evidence="1 2">ATCC 49957</strain>
    </source>
</reference>
<sequence>MLLFLQKKKILPGLLPLERLPWNGLCRPPHAGTPGGRRARVRAWA</sequence>
<keyword evidence="2" id="KW-1185">Reference proteome</keyword>
<dbReference type="AlphaFoldDB" id="D5RHY2"/>
<proteinExistence type="predicted"/>
<organism evidence="1 2">
    <name type="scientific">Pseudoroseomonas cervicalis ATCC 49957</name>
    <dbReference type="NCBI Taxonomy" id="525371"/>
    <lineage>
        <taxon>Bacteria</taxon>
        <taxon>Pseudomonadati</taxon>
        <taxon>Pseudomonadota</taxon>
        <taxon>Alphaproteobacteria</taxon>
        <taxon>Acetobacterales</taxon>
        <taxon>Roseomonadaceae</taxon>
        <taxon>Roseomonas</taxon>
    </lineage>
</organism>
<dbReference type="Proteomes" id="UP000005324">
    <property type="component" value="Unassembled WGS sequence"/>
</dbReference>
<dbReference type="EMBL" id="ADVL01000121">
    <property type="protein sequence ID" value="EFH13086.1"/>
    <property type="molecule type" value="Genomic_DNA"/>
</dbReference>
<evidence type="ECO:0000313" key="2">
    <source>
        <dbReference type="Proteomes" id="UP000005324"/>
    </source>
</evidence>
<comment type="caution">
    <text evidence="1">The sequence shown here is derived from an EMBL/GenBank/DDBJ whole genome shotgun (WGS) entry which is preliminary data.</text>
</comment>
<gene>
    <name evidence="1" type="ORF">HMPREF0731_0692</name>
</gene>
<protein>
    <submittedName>
        <fullName evidence="1">Uncharacterized protein</fullName>
    </submittedName>
</protein>
<dbReference type="HOGENOM" id="CLU_3204687_0_0_5"/>
<evidence type="ECO:0000313" key="1">
    <source>
        <dbReference type="EMBL" id="EFH13086.1"/>
    </source>
</evidence>
<accession>D5RHY2</accession>
<name>D5RHY2_9PROT</name>